<name>A0A8J2YIX1_9RHOB</name>
<organism evidence="2 3">
    <name type="scientific">Agaricicola taiwanensis</name>
    <dbReference type="NCBI Taxonomy" id="591372"/>
    <lineage>
        <taxon>Bacteria</taxon>
        <taxon>Pseudomonadati</taxon>
        <taxon>Pseudomonadota</taxon>
        <taxon>Alphaproteobacteria</taxon>
        <taxon>Rhodobacterales</taxon>
        <taxon>Paracoccaceae</taxon>
        <taxon>Agaricicola</taxon>
    </lineage>
</organism>
<evidence type="ECO:0000313" key="2">
    <source>
        <dbReference type="EMBL" id="GGE45499.1"/>
    </source>
</evidence>
<evidence type="ECO:0000313" key="3">
    <source>
        <dbReference type="Proteomes" id="UP000602745"/>
    </source>
</evidence>
<feature type="region of interest" description="Disordered" evidence="1">
    <location>
        <begin position="1"/>
        <end position="50"/>
    </location>
</feature>
<dbReference type="RefSeq" id="WP_188409900.1">
    <property type="nucleotide sequence ID" value="NZ_BMCP01000002.1"/>
</dbReference>
<dbReference type="EMBL" id="BMCP01000002">
    <property type="protein sequence ID" value="GGE45499.1"/>
    <property type="molecule type" value="Genomic_DNA"/>
</dbReference>
<accession>A0A8J2YIX1</accession>
<proteinExistence type="predicted"/>
<dbReference type="AlphaFoldDB" id="A0A8J2YIX1"/>
<protein>
    <submittedName>
        <fullName evidence="2">Uncharacterized protein</fullName>
    </submittedName>
</protein>
<keyword evidence="3" id="KW-1185">Reference proteome</keyword>
<sequence length="50" mass="5594">MAKEPERAPPQVDPAEGSRDTIDRELERKSDEKQKKPTPSDRDQGSSAKT</sequence>
<comment type="caution">
    <text evidence="2">The sequence shown here is derived from an EMBL/GenBank/DDBJ whole genome shotgun (WGS) entry which is preliminary data.</text>
</comment>
<reference evidence="2" key="1">
    <citation type="journal article" date="2014" name="Int. J. Syst. Evol. Microbiol.">
        <title>Complete genome sequence of Corynebacterium casei LMG S-19264T (=DSM 44701T), isolated from a smear-ripened cheese.</title>
        <authorList>
            <consortium name="US DOE Joint Genome Institute (JGI-PGF)"/>
            <person name="Walter F."/>
            <person name="Albersmeier A."/>
            <person name="Kalinowski J."/>
            <person name="Ruckert C."/>
        </authorList>
    </citation>
    <scope>NUCLEOTIDE SEQUENCE</scope>
    <source>
        <strain evidence="2">CCM 7684</strain>
    </source>
</reference>
<evidence type="ECO:0000256" key="1">
    <source>
        <dbReference type="SAM" id="MobiDB-lite"/>
    </source>
</evidence>
<dbReference type="Proteomes" id="UP000602745">
    <property type="component" value="Unassembled WGS sequence"/>
</dbReference>
<reference evidence="2" key="2">
    <citation type="submission" date="2020-09" db="EMBL/GenBank/DDBJ databases">
        <authorList>
            <person name="Sun Q."/>
            <person name="Sedlacek I."/>
        </authorList>
    </citation>
    <scope>NUCLEOTIDE SEQUENCE</scope>
    <source>
        <strain evidence="2">CCM 7684</strain>
    </source>
</reference>
<feature type="compositionally biased region" description="Basic and acidic residues" evidence="1">
    <location>
        <begin position="16"/>
        <end position="44"/>
    </location>
</feature>
<gene>
    <name evidence="2" type="ORF">GCM10007276_23390</name>
</gene>